<accession>A0A3P6D207</accession>
<proteinExistence type="predicted"/>
<sequence>MAAYVVVGLPYRNASFVFDVFFSAFSSPKAKRETASLAFASSFGFPRIAVAGVPTAFFAPRMRQKVRGKKSTFSLCEVRKWRTHSILWAHRIKGKAGLSWQSFRRQDTFRLVGAAGHNKSKPKTDQGSLPAKPIGERAKQLKALRGLRAKDGACKVDLTREERSNGKAIRPFGSSRSIAHIQISYLIGERGNTHEAPAEREGLPGRMPMGAGFFEKARADSETWDLGLATNEYFSSSFLCQRLM</sequence>
<protein>
    <recommendedName>
        <fullName evidence="2">Ribosomal protein L2</fullName>
    </recommendedName>
</protein>
<gene>
    <name evidence="1" type="ORF">BRASC77T46654Z</name>
</gene>
<evidence type="ECO:0008006" key="2">
    <source>
        <dbReference type="Google" id="ProtNLM"/>
    </source>
</evidence>
<name>A0A3P6D207_BRACM</name>
<evidence type="ECO:0000313" key="1">
    <source>
        <dbReference type="EMBL" id="VDD25127.1"/>
    </source>
</evidence>
<dbReference type="EMBL" id="LR031617">
    <property type="protein sequence ID" value="VDD25127.1"/>
    <property type="molecule type" value="Genomic_DNA"/>
</dbReference>
<reference evidence="1" key="1">
    <citation type="submission" date="2018-11" db="EMBL/GenBank/DDBJ databases">
        <authorList>
            <consortium name="Genoscope - CEA"/>
            <person name="William W."/>
        </authorList>
    </citation>
    <scope>NUCLEOTIDE SEQUENCE</scope>
</reference>
<organism evidence="1">
    <name type="scientific">Brassica campestris</name>
    <name type="common">Field mustard</name>
    <dbReference type="NCBI Taxonomy" id="3711"/>
    <lineage>
        <taxon>Eukaryota</taxon>
        <taxon>Viridiplantae</taxon>
        <taxon>Streptophyta</taxon>
        <taxon>Embryophyta</taxon>
        <taxon>Tracheophyta</taxon>
        <taxon>Spermatophyta</taxon>
        <taxon>Magnoliopsida</taxon>
        <taxon>eudicotyledons</taxon>
        <taxon>Gunneridae</taxon>
        <taxon>Pentapetalae</taxon>
        <taxon>rosids</taxon>
        <taxon>malvids</taxon>
        <taxon>Brassicales</taxon>
        <taxon>Brassicaceae</taxon>
        <taxon>Brassiceae</taxon>
        <taxon>Brassica</taxon>
    </lineage>
</organism>
<dbReference type="AlphaFoldDB" id="A0A3P6D207"/>